<dbReference type="Pfam" id="PF09734">
    <property type="entry name" value="Tau95"/>
    <property type="match status" value="1"/>
</dbReference>
<dbReference type="PANTHER" id="PTHR13230">
    <property type="entry name" value="GENERAL TRANSCRIPTION FACTOR IIIC, POLYPEPTIDE 5"/>
    <property type="match status" value="1"/>
</dbReference>
<dbReference type="RefSeq" id="XP_013788268.1">
    <property type="nucleotide sequence ID" value="XM_013932814.1"/>
</dbReference>
<evidence type="ECO:0000256" key="5">
    <source>
        <dbReference type="SAM" id="MobiDB-lite"/>
    </source>
</evidence>
<feature type="domain" description="Transcription factor IIIC subunit 5 HTH" evidence="6">
    <location>
        <begin position="156"/>
        <end position="311"/>
    </location>
</feature>
<keyword evidence="3" id="KW-0804">Transcription</keyword>
<name>A0ABM1BTB9_LIMPO</name>
<dbReference type="Gene3D" id="3.30.200.160">
    <property type="entry name" value="TFIIIC, subcomplex tauA, subunit Sfc1, barrel domain"/>
    <property type="match status" value="1"/>
</dbReference>
<evidence type="ECO:0000256" key="3">
    <source>
        <dbReference type="ARBA" id="ARBA00023163"/>
    </source>
</evidence>
<gene>
    <name evidence="9" type="primary">LOC106472187</name>
</gene>
<feature type="domain" description="Transcription factor IIIC subunit Tfc1/Sfc1 triple barrel" evidence="7">
    <location>
        <begin position="13"/>
        <end position="121"/>
    </location>
</feature>
<evidence type="ECO:0000256" key="1">
    <source>
        <dbReference type="ARBA" id="ARBA00004123"/>
    </source>
</evidence>
<evidence type="ECO:0000259" key="7">
    <source>
        <dbReference type="Pfam" id="PF17682"/>
    </source>
</evidence>
<dbReference type="InterPro" id="IPR042536">
    <property type="entry name" value="TFIIIC_tauA_Sfc1"/>
</dbReference>
<keyword evidence="8" id="KW-1185">Reference proteome</keyword>
<organism evidence="8 9">
    <name type="scientific">Limulus polyphemus</name>
    <name type="common">Atlantic horseshoe crab</name>
    <dbReference type="NCBI Taxonomy" id="6850"/>
    <lineage>
        <taxon>Eukaryota</taxon>
        <taxon>Metazoa</taxon>
        <taxon>Ecdysozoa</taxon>
        <taxon>Arthropoda</taxon>
        <taxon>Chelicerata</taxon>
        <taxon>Merostomata</taxon>
        <taxon>Xiphosura</taxon>
        <taxon>Limulidae</taxon>
        <taxon>Limulus</taxon>
    </lineage>
</organism>
<dbReference type="Proteomes" id="UP000694941">
    <property type="component" value="Unplaced"/>
</dbReference>
<reference evidence="9" key="1">
    <citation type="submission" date="2025-08" db="UniProtKB">
        <authorList>
            <consortium name="RefSeq"/>
        </authorList>
    </citation>
    <scope>IDENTIFICATION</scope>
    <source>
        <tissue evidence="9">Muscle</tissue>
    </source>
</reference>
<evidence type="ECO:0000259" key="6">
    <source>
        <dbReference type="Pfam" id="PF09734"/>
    </source>
</evidence>
<evidence type="ECO:0000313" key="8">
    <source>
        <dbReference type="Proteomes" id="UP000694941"/>
    </source>
</evidence>
<keyword evidence="4" id="KW-0539">Nucleus</keyword>
<dbReference type="PANTHER" id="PTHR13230:SF5">
    <property type="entry name" value="GENERAL TRANSCRIPTION FACTOR 3C POLYPEPTIDE 5"/>
    <property type="match status" value="1"/>
</dbReference>
<accession>A0ABM1BTB9</accession>
<comment type="subcellular location">
    <subcellularLocation>
        <location evidence="1">Nucleus</location>
    </subcellularLocation>
</comment>
<keyword evidence="2" id="KW-0238">DNA-binding</keyword>
<dbReference type="InterPro" id="IPR019136">
    <property type="entry name" value="TF_IIIC_su-5_HTH"/>
</dbReference>
<evidence type="ECO:0000313" key="9">
    <source>
        <dbReference type="RefSeq" id="XP_013788268.1"/>
    </source>
</evidence>
<evidence type="ECO:0000256" key="2">
    <source>
        <dbReference type="ARBA" id="ARBA00023125"/>
    </source>
</evidence>
<sequence length="496" mass="58010">MADITFNAKKLIGVEYPGIVKNVEKMLYSLGGEKSLSKVYSEPSRRLELRYRPNDIYCKCGHGDRFNTTNLLMKVVRKKVKRAVDENSLSESSDCYTYRVDIIGIVDTTYRFKGMMDFQYLPMKINPGGQYRSLIPSLVPTGIQLCNWLQKEAEIFIQPPLFSRLDMPTNYHYRRDPTHRNSSHHLSTKHHPPNIIGRTRKRRSGFAIFMNFEDKRDVPQKPADQALKQIKLHHPESDIVEKVQKLFQERPVWSRNALVAVMGCERTVIKFILPIFSYYHLTGPWRSFWVRFQYDPRKDPLAKQYQTLDFRVKLLGPSHDVGIKSKRSAYNYKLPTKFSRPGDRVATIQTQSFSLSRDEEPEDKHGEEEMNRKLSYKFIPGLLPPCRQMFYQLCDIEEPKVQALVHQNDDQSPEECHPKEGWCVPGVLEQCREIMQESLQETLKKIRLKTHEETSLNEAELKEEEDLEDLEDDAEFSDQEIDAGEIEEVMEYMNTE</sequence>
<proteinExistence type="predicted"/>
<dbReference type="InterPro" id="IPR041499">
    <property type="entry name" value="Tfc1/Sfc1_N"/>
</dbReference>
<dbReference type="GeneID" id="106472187"/>
<feature type="region of interest" description="Disordered" evidence="5">
    <location>
        <begin position="454"/>
        <end position="476"/>
    </location>
</feature>
<dbReference type="Pfam" id="PF17682">
    <property type="entry name" value="Tau95_N"/>
    <property type="match status" value="1"/>
</dbReference>
<evidence type="ECO:0000256" key="4">
    <source>
        <dbReference type="ARBA" id="ARBA00023242"/>
    </source>
</evidence>
<feature type="compositionally biased region" description="Acidic residues" evidence="5">
    <location>
        <begin position="461"/>
        <end position="476"/>
    </location>
</feature>
<protein>
    <submittedName>
        <fullName evidence="9">General transcription factor 3C polypeptide 5-like</fullName>
    </submittedName>
</protein>
<dbReference type="InterPro" id="IPR040454">
    <property type="entry name" value="TF_IIIC_Tfc1/Sfc1"/>
</dbReference>